<gene>
    <name evidence="4" type="ORF">FE251_03745</name>
</gene>
<evidence type="ECO:0000256" key="2">
    <source>
        <dbReference type="SAM" id="MobiDB-lite"/>
    </source>
</evidence>
<name>A0ABX5VLD1_9MICO</name>
<feature type="region of interest" description="Disordered" evidence="2">
    <location>
        <begin position="398"/>
        <end position="423"/>
    </location>
</feature>
<dbReference type="Gene3D" id="2.40.420.20">
    <property type="match status" value="1"/>
</dbReference>
<organism evidence="4 5">
    <name type="scientific">Georgenia wutianyii</name>
    <dbReference type="NCBI Taxonomy" id="2585135"/>
    <lineage>
        <taxon>Bacteria</taxon>
        <taxon>Bacillati</taxon>
        <taxon>Actinomycetota</taxon>
        <taxon>Actinomycetes</taxon>
        <taxon>Micrococcales</taxon>
        <taxon>Bogoriellaceae</taxon>
        <taxon>Georgenia</taxon>
    </lineage>
</organism>
<keyword evidence="3" id="KW-0812">Transmembrane</keyword>
<keyword evidence="1" id="KW-0175">Coiled coil</keyword>
<feature type="compositionally biased region" description="Basic and acidic residues" evidence="2">
    <location>
        <begin position="398"/>
        <end position="410"/>
    </location>
</feature>
<evidence type="ECO:0008006" key="6">
    <source>
        <dbReference type="Google" id="ProtNLM"/>
    </source>
</evidence>
<keyword evidence="3" id="KW-1133">Transmembrane helix</keyword>
<dbReference type="RefSeq" id="WP_139947936.1">
    <property type="nucleotide sequence ID" value="NZ_CP040899.1"/>
</dbReference>
<reference evidence="4 5" key="1">
    <citation type="submission" date="2019-05" db="EMBL/GenBank/DDBJ databases">
        <title>Georgenia *** sp. nov., and Georgenia *** sp. nov., isolated from the intestinal contents of plateau pika (Ochotona curzoniae) in the Qinghai-Tibet plateau of China.</title>
        <authorList>
            <person name="Tian Z."/>
        </authorList>
    </citation>
    <scope>NUCLEOTIDE SEQUENCE [LARGE SCALE GENOMIC DNA]</scope>
    <source>
        <strain evidence="4 5">Z294</strain>
    </source>
</reference>
<protein>
    <recommendedName>
        <fullName evidence="6">HlyD family efflux transporter periplasmic adaptor subunit</fullName>
    </recommendedName>
</protein>
<dbReference type="PANTHER" id="PTHR30469">
    <property type="entry name" value="MULTIDRUG RESISTANCE PROTEIN MDTA"/>
    <property type="match status" value="1"/>
</dbReference>
<evidence type="ECO:0000313" key="4">
    <source>
        <dbReference type="EMBL" id="QDB78591.1"/>
    </source>
</evidence>
<dbReference type="Proteomes" id="UP000313948">
    <property type="component" value="Chromosome"/>
</dbReference>
<keyword evidence="5" id="KW-1185">Reference proteome</keyword>
<keyword evidence="3" id="KW-0472">Membrane</keyword>
<evidence type="ECO:0000256" key="3">
    <source>
        <dbReference type="SAM" id="Phobius"/>
    </source>
</evidence>
<sequence length="517" mass="52794">MSAVEPEAGVEALAVPAEDTLPDGVRPPRANRTIVVVAVTAVASLAAGVALSQLVVSPAQRAAEAAPPEPGLITVPVERRELSTDLTLRGDALYDDPVPVSLEAPEGGGGAVVTGRVPEVGGLVEAGQVVLEVAGRPVIVLPGELPVYRTLRMGSTGPDVLQLKESLESLGIEAGDAGSDVYDAATSAGVDALYARVGYPSPVAEEGAEESVAAAQEALRAAEEALAQAQGELARAAEGPPRSERLRLDTAVARAERAVQAAIDAGEPAEVVTQAREEVAVVRAEREEALAPRDLTPERSLRDAADRGVADARRALDEAWRAARTPLPAAEVVYVDTLPRRIDSVMVTRGATVGGVALTISGATLEVLASVSAADAALVSEGATAYLMVGEEEVEARVEEVRAPARRSGDGEDGGDSGSGGDRREVVLVPLEITEEQRAAVVGTNVRVSIPLESTGEEVLAVPVAALTAGPGGESRVEIDRGGTTEVVVVETGLTAGGYVEVSAEGLAAGDLVVVGR</sequence>
<dbReference type="EMBL" id="CP040899">
    <property type="protein sequence ID" value="QDB78591.1"/>
    <property type="molecule type" value="Genomic_DNA"/>
</dbReference>
<dbReference type="PANTHER" id="PTHR30469:SF33">
    <property type="entry name" value="SLR1207 PROTEIN"/>
    <property type="match status" value="1"/>
</dbReference>
<proteinExistence type="predicted"/>
<feature type="transmembrane region" description="Helical" evidence="3">
    <location>
        <begin position="34"/>
        <end position="56"/>
    </location>
</feature>
<evidence type="ECO:0000256" key="1">
    <source>
        <dbReference type="SAM" id="Coils"/>
    </source>
</evidence>
<feature type="coiled-coil region" evidence="1">
    <location>
        <begin position="205"/>
        <end position="239"/>
    </location>
</feature>
<accession>A0ABX5VLD1</accession>
<evidence type="ECO:0000313" key="5">
    <source>
        <dbReference type="Proteomes" id="UP000313948"/>
    </source>
</evidence>